<evidence type="ECO:0000313" key="1">
    <source>
        <dbReference type="EMBL" id="CUS50999.1"/>
    </source>
</evidence>
<proteinExistence type="predicted"/>
<reference evidence="1" key="1">
    <citation type="submission" date="2015-10" db="EMBL/GenBank/DDBJ databases">
        <authorList>
            <person name="Gilbert D.G."/>
        </authorList>
    </citation>
    <scope>NUCLEOTIDE SEQUENCE</scope>
</reference>
<accession>A0A170PQW3</accession>
<dbReference type="SUPFAM" id="SSF51197">
    <property type="entry name" value="Clavaminate synthase-like"/>
    <property type="match status" value="1"/>
</dbReference>
<dbReference type="EMBL" id="CZRL01000052">
    <property type="protein sequence ID" value="CUS50999.1"/>
    <property type="molecule type" value="Genomic_DNA"/>
</dbReference>
<organism evidence="1">
    <name type="scientific">hydrothermal vent metagenome</name>
    <dbReference type="NCBI Taxonomy" id="652676"/>
    <lineage>
        <taxon>unclassified sequences</taxon>
        <taxon>metagenomes</taxon>
        <taxon>ecological metagenomes</taxon>
    </lineage>
</organism>
<dbReference type="AlphaFoldDB" id="A0A170PQW3"/>
<gene>
    <name evidence="1" type="ORF">MGWOODY_XGa174</name>
</gene>
<dbReference type="Gene3D" id="2.60.120.620">
    <property type="entry name" value="q2cbj1_9rhob like domain"/>
    <property type="match status" value="1"/>
</dbReference>
<evidence type="ECO:0008006" key="2">
    <source>
        <dbReference type="Google" id="ProtNLM"/>
    </source>
</evidence>
<protein>
    <recommendedName>
        <fullName evidence="2">Phytanoyl-CoA dioxygenase</fullName>
    </recommendedName>
</protein>
<sequence length="317" mass="35992">MPADNYYLTTLEMAQFVAEGYLCFDAIVPTETNNRVLQELPALASIKNRALETQGIAGGVGIAPVSDDQMISDKQVALPNTGLHLSDCYPSESIGEFLRLPQVQGIIHSLVGIDPIFDHDWVHLLPGGSQFEQHLHMDAVIDTSDPAFDIQLFYFPHAVAPGDGGTRFLPGSHLRKVRAEGVSRYQHIVGDRQFSGPGGTVLVFHHGLWHAGQCNNGIDDRWMYKIRLNPRVPQVRLWNTEDLERVHNDFSDHQFAVVRTDSVGHIFRSMQPWQQGHESRYETIQRARLWRYLTGDSDYDVDYYLTRLGRRRELMAQ</sequence>
<name>A0A170PQW3_9ZZZZ</name>